<dbReference type="InterPro" id="IPR003594">
    <property type="entry name" value="HATPase_dom"/>
</dbReference>
<keyword evidence="1" id="KW-0418">Kinase</keyword>
<dbReference type="PANTHER" id="PTHR35526">
    <property type="entry name" value="ANTI-SIGMA-F FACTOR RSBW-RELATED"/>
    <property type="match status" value="1"/>
</dbReference>
<evidence type="ECO:0000256" key="1">
    <source>
        <dbReference type="ARBA" id="ARBA00022527"/>
    </source>
</evidence>
<dbReference type="Proteomes" id="UP000806528">
    <property type="component" value="Unassembled WGS sequence"/>
</dbReference>
<dbReference type="CDD" id="cd16936">
    <property type="entry name" value="HATPase_RsbW-like"/>
    <property type="match status" value="1"/>
</dbReference>
<dbReference type="InterPro" id="IPR036890">
    <property type="entry name" value="HATPase_C_sf"/>
</dbReference>
<dbReference type="PANTHER" id="PTHR35526:SF3">
    <property type="entry name" value="ANTI-SIGMA-F FACTOR RSBW"/>
    <property type="match status" value="1"/>
</dbReference>
<accession>A0ABR9PBY7</accession>
<keyword evidence="4" id="KW-0547">Nucleotide-binding</keyword>
<evidence type="ECO:0000313" key="5">
    <source>
        <dbReference type="Proteomes" id="UP000806528"/>
    </source>
</evidence>
<name>A0ABR9PBY7_9ACTN</name>
<gene>
    <name evidence="4" type="ORF">IDM40_22045</name>
</gene>
<dbReference type="SUPFAM" id="SSF55874">
    <property type="entry name" value="ATPase domain of HSP90 chaperone/DNA topoisomerase II/histidine kinase"/>
    <property type="match status" value="1"/>
</dbReference>
<dbReference type="Gene3D" id="3.30.565.10">
    <property type="entry name" value="Histidine kinase-like ATPase, C-terminal domain"/>
    <property type="match status" value="1"/>
</dbReference>
<reference evidence="4 5" key="1">
    <citation type="submission" date="2020-09" db="EMBL/GenBank/DDBJ databases">
        <title>Diversity and distribution of actinomycetes associated with coral in the coast of Hainan.</title>
        <authorList>
            <person name="Li F."/>
        </authorList>
    </citation>
    <scope>NUCLEOTIDE SEQUENCE [LARGE SCALE GENOMIC DNA]</scope>
    <source>
        <strain evidence="4 5">HNM0947</strain>
    </source>
</reference>
<dbReference type="InterPro" id="IPR050267">
    <property type="entry name" value="Anti-sigma-factor_SerPK"/>
</dbReference>
<sequence length="204" mass="22395">MSAFAPELARSEVTVPLSSFIRPHHAHYFSGRRDRPHFRHRQYSFPGIPTLLPLVRAFLDTCALTVSSSIDSQDSQDSREYRYLFTLLGSELATNAIQHSRSGEAGGSFTLVVRRSCEGLHLTCKDHGSPRGVGSPDSAGSTVPMPREPLSADPSGLKHDHESGRGLALVNALATSWGDNAQPELRKVWFFLARDLDGNPWSQA</sequence>
<dbReference type="GO" id="GO:0005524">
    <property type="term" value="F:ATP binding"/>
    <property type="evidence" value="ECO:0007669"/>
    <property type="project" value="UniProtKB-KW"/>
</dbReference>
<evidence type="ECO:0000256" key="2">
    <source>
        <dbReference type="SAM" id="MobiDB-lite"/>
    </source>
</evidence>
<dbReference type="RefSeq" id="WP_193123948.1">
    <property type="nucleotide sequence ID" value="NZ_JADBGI010000023.1"/>
</dbReference>
<feature type="domain" description="Histidine kinase/HSP90-like ATPase" evidence="3">
    <location>
        <begin position="90"/>
        <end position="176"/>
    </location>
</feature>
<evidence type="ECO:0000259" key="3">
    <source>
        <dbReference type="Pfam" id="PF13581"/>
    </source>
</evidence>
<evidence type="ECO:0000313" key="4">
    <source>
        <dbReference type="EMBL" id="MBE3001352.1"/>
    </source>
</evidence>
<proteinExistence type="predicted"/>
<dbReference type="EMBL" id="JADBGI010000023">
    <property type="protein sequence ID" value="MBE3001352.1"/>
    <property type="molecule type" value="Genomic_DNA"/>
</dbReference>
<keyword evidence="1" id="KW-0808">Transferase</keyword>
<protein>
    <submittedName>
        <fullName evidence="4">ATP-binding protein</fullName>
    </submittedName>
</protein>
<keyword evidence="4" id="KW-0067">ATP-binding</keyword>
<keyword evidence="1" id="KW-0723">Serine/threonine-protein kinase</keyword>
<dbReference type="Pfam" id="PF13581">
    <property type="entry name" value="HATPase_c_2"/>
    <property type="match status" value="1"/>
</dbReference>
<comment type="caution">
    <text evidence="4">The sequence shown here is derived from an EMBL/GenBank/DDBJ whole genome shotgun (WGS) entry which is preliminary data.</text>
</comment>
<organism evidence="4 5">
    <name type="scientific">Nocardiopsis coralli</name>
    <dbReference type="NCBI Taxonomy" id="2772213"/>
    <lineage>
        <taxon>Bacteria</taxon>
        <taxon>Bacillati</taxon>
        <taxon>Actinomycetota</taxon>
        <taxon>Actinomycetes</taxon>
        <taxon>Streptosporangiales</taxon>
        <taxon>Nocardiopsidaceae</taxon>
        <taxon>Nocardiopsis</taxon>
    </lineage>
</organism>
<feature type="region of interest" description="Disordered" evidence="2">
    <location>
        <begin position="125"/>
        <end position="163"/>
    </location>
</feature>
<keyword evidence="5" id="KW-1185">Reference proteome</keyword>